<dbReference type="InterPro" id="IPR015816">
    <property type="entry name" value="Vitellinogen_b-sht_N"/>
</dbReference>
<accession>A0A6H5J8T3</accession>
<dbReference type="PANTHER" id="PTHR23345:SF15">
    <property type="entry name" value="VITELLOGENIN 1-RELATED"/>
    <property type="match status" value="1"/>
</dbReference>
<dbReference type="InterPro" id="IPR015819">
    <property type="entry name" value="Lipid_transp_b-sht_shell"/>
</dbReference>
<dbReference type="Pfam" id="PF01347">
    <property type="entry name" value="Vitellogenin_N"/>
    <property type="match status" value="1"/>
</dbReference>
<dbReference type="InterPro" id="IPR050733">
    <property type="entry name" value="Vitellogenin/Apolipophorin"/>
</dbReference>
<feature type="signal peptide" evidence="3">
    <location>
        <begin position="1"/>
        <end position="23"/>
    </location>
</feature>
<sequence>MAVIAVFGLLSVIISYLTIEANGYPYLNNSTRTLIKNQVSDSAYIYKYSTVVLVGQNEPKEFASKLYLQGKLIIKPQANHDSKTDWYIKFQDVVHTIHNGPNNNGIDESEYRILENHLKEFETPFLLIIDSDTSGFKIQQHESLWSRNMKKAILSLMNFDVDLTNLNTKKLQNTIYGDCEVNYSFNEVTGTKMFLRAVYEPRKCSKYVQHVTSDERSTSCHVKKEEDLMTSVENLYELNINLNEIPNLPLLLKKIVSHEKAAYLPWLHRSSGVQYVDIKQTVEFEMLANASEVNLPQIDFEKVPIMSDLSFESTENLDFMLISKNLTQSDFIQKVQDYLSMMANYLKNNHFEVNNYPHKNLLKKLTQTMRYLNTESIEAIFEDVQKKVEKTRSHESFGHIFRRLSNENLTDESILYSGAIRFRYTNQGDCQVLYNGTMTLNEEKISLVKSYKPEECKNFVNTYAGYYPESEDAEEYIKVSWNFRCPPSLYDDIIGGISSIDSLYKKMSGMYMDVWINSPDWINTKSFDHCTNHFDAISKALINKRHNE</sequence>
<name>A0A6H5J8T3_9HYME</name>
<evidence type="ECO:0000256" key="1">
    <source>
        <dbReference type="ARBA" id="ARBA00022729"/>
    </source>
</evidence>
<dbReference type="OrthoDB" id="5956066at2759"/>
<dbReference type="SUPFAM" id="SSF56968">
    <property type="entry name" value="Lipovitellin-phosvitin complex, beta-sheet shell regions"/>
    <property type="match status" value="1"/>
</dbReference>
<evidence type="ECO:0000256" key="3">
    <source>
        <dbReference type="SAM" id="SignalP"/>
    </source>
</evidence>
<dbReference type="PANTHER" id="PTHR23345">
    <property type="entry name" value="VITELLOGENIN-RELATED"/>
    <property type="match status" value="1"/>
</dbReference>
<protein>
    <recommendedName>
        <fullName evidence="4">Vitellogenin domain-containing protein</fullName>
    </recommendedName>
</protein>
<gene>
    <name evidence="5" type="ORF">TBRA_LOCUS16568</name>
</gene>
<evidence type="ECO:0000313" key="5">
    <source>
        <dbReference type="EMBL" id="CAB0045011.1"/>
    </source>
</evidence>
<feature type="chain" id="PRO_5026254104" description="Vitellogenin domain-containing protein" evidence="3">
    <location>
        <begin position="24"/>
        <end position="548"/>
    </location>
</feature>
<keyword evidence="2" id="KW-0758">Storage protein</keyword>
<evidence type="ECO:0000313" key="6">
    <source>
        <dbReference type="Proteomes" id="UP000479190"/>
    </source>
</evidence>
<dbReference type="AlphaFoldDB" id="A0A6H5J8T3"/>
<dbReference type="EMBL" id="CADCXV010001516">
    <property type="protein sequence ID" value="CAB0045011.1"/>
    <property type="molecule type" value="Genomic_DNA"/>
</dbReference>
<reference evidence="5 6" key="1">
    <citation type="submission" date="2020-02" db="EMBL/GenBank/DDBJ databases">
        <authorList>
            <person name="Ferguson B K."/>
        </authorList>
    </citation>
    <scope>NUCLEOTIDE SEQUENCE [LARGE SCALE GENOMIC DNA]</scope>
</reference>
<proteinExistence type="predicted"/>
<organism evidence="5 6">
    <name type="scientific">Trichogramma brassicae</name>
    <dbReference type="NCBI Taxonomy" id="86971"/>
    <lineage>
        <taxon>Eukaryota</taxon>
        <taxon>Metazoa</taxon>
        <taxon>Ecdysozoa</taxon>
        <taxon>Arthropoda</taxon>
        <taxon>Hexapoda</taxon>
        <taxon>Insecta</taxon>
        <taxon>Pterygota</taxon>
        <taxon>Neoptera</taxon>
        <taxon>Endopterygota</taxon>
        <taxon>Hymenoptera</taxon>
        <taxon>Apocrita</taxon>
        <taxon>Proctotrupomorpha</taxon>
        <taxon>Chalcidoidea</taxon>
        <taxon>Trichogrammatidae</taxon>
        <taxon>Trichogramma</taxon>
    </lineage>
</organism>
<feature type="domain" description="Vitellogenin" evidence="4">
    <location>
        <begin position="41"/>
        <end position="389"/>
    </location>
</feature>
<keyword evidence="1 3" id="KW-0732">Signal</keyword>
<dbReference type="Proteomes" id="UP000479190">
    <property type="component" value="Unassembled WGS sequence"/>
</dbReference>
<dbReference type="Gene3D" id="2.30.230.10">
    <property type="entry name" value="Lipovitellin, beta-sheet shell regions, chain A"/>
    <property type="match status" value="1"/>
</dbReference>
<dbReference type="InterPro" id="IPR001747">
    <property type="entry name" value="Vitellogenin_N"/>
</dbReference>
<dbReference type="GO" id="GO:0005319">
    <property type="term" value="F:lipid transporter activity"/>
    <property type="evidence" value="ECO:0007669"/>
    <property type="project" value="InterPro"/>
</dbReference>
<evidence type="ECO:0000259" key="4">
    <source>
        <dbReference type="Pfam" id="PF01347"/>
    </source>
</evidence>
<evidence type="ECO:0000256" key="2">
    <source>
        <dbReference type="ARBA" id="ARBA00022761"/>
    </source>
</evidence>
<keyword evidence="6" id="KW-1185">Reference proteome</keyword>